<reference evidence="1 2" key="1">
    <citation type="submission" date="2018-12" db="EMBL/GenBank/DDBJ databases">
        <authorList>
            <person name="Tiukova I."/>
            <person name="Dainat J."/>
        </authorList>
    </citation>
    <scope>NUCLEOTIDE SEQUENCE [LARGE SCALE GENOMIC DNA]</scope>
</reference>
<dbReference type="AlphaFoldDB" id="A0A448YNX3"/>
<proteinExistence type="predicted"/>
<dbReference type="EMBL" id="CAACVR010000023">
    <property type="protein sequence ID" value="VEU22642.1"/>
    <property type="molecule type" value="Genomic_DNA"/>
</dbReference>
<dbReference type="InParanoid" id="A0A448YNX3"/>
<evidence type="ECO:0000313" key="1">
    <source>
        <dbReference type="EMBL" id="VEU22642.1"/>
    </source>
</evidence>
<dbReference type="Proteomes" id="UP000290900">
    <property type="component" value="Unassembled WGS sequence"/>
</dbReference>
<keyword evidence="2" id="KW-1185">Reference proteome</keyword>
<gene>
    <name evidence="1" type="ORF">BRENAR_LOCUS3373</name>
</gene>
<dbReference type="OrthoDB" id="3984394at2759"/>
<sequence>MAPKSISALNLASKCFARASSPLFNANNGSAAIVAAKSFTSYSKPKQTYYEMYNQPSQYDTLADAPKTYGDVKVSNNGAGSVVSGEMTYINNAEDDTFSIPDTPFVPSVSSDDFVSGQGHRTL</sequence>
<protein>
    <submittedName>
        <fullName evidence="1">DEKNAAC103526</fullName>
    </submittedName>
</protein>
<organism evidence="1 2">
    <name type="scientific">Brettanomyces naardenensis</name>
    <name type="common">Yeast</name>
    <dbReference type="NCBI Taxonomy" id="13370"/>
    <lineage>
        <taxon>Eukaryota</taxon>
        <taxon>Fungi</taxon>
        <taxon>Dikarya</taxon>
        <taxon>Ascomycota</taxon>
        <taxon>Saccharomycotina</taxon>
        <taxon>Pichiomycetes</taxon>
        <taxon>Pichiales</taxon>
        <taxon>Pichiaceae</taxon>
        <taxon>Brettanomyces</taxon>
    </lineage>
</organism>
<name>A0A448YNX3_BRENA</name>
<evidence type="ECO:0000313" key="2">
    <source>
        <dbReference type="Proteomes" id="UP000290900"/>
    </source>
</evidence>
<accession>A0A448YNX3</accession>